<gene>
    <name evidence="1" type="ordered locus">mru_1521</name>
</gene>
<dbReference type="HOGENOM" id="CLU_2191062_0_0_2"/>
<name>D3E4B0_METRM</name>
<reference evidence="1 2" key="1">
    <citation type="journal article" date="2010" name="PLoS ONE">
        <title>The genome sequence of the rumen methanogen Methanobrevibacter ruminantium reveals new possibilities for controlling ruminant methane emissions.</title>
        <authorList>
            <person name="Leahy S.C."/>
            <person name="Kelly W.J."/>
            <person name="Altermann E."/>
            <person name="Ronimus R.S."/>
            <person name="Yeoman C.J."/>
            <person name="Pacheco D.M."/>
            <person name="Li D."/>
            <person name="Kong Z."/>
            <person name="McTavish S."/>
            <person name="Sang C."/>
            <person name="Lambie S.C."/>
            <person name="Janssen P.H."/>
            <person name="Dey D."/>
            <person name="Attwood G.T."/>
        </authorList>
    </citation>
    <scope>NUCLEOTIDE SEQUENCE [LARGE SCALE GENOMIC DNA]</scope>
    <source>
        <strain evidence="2">ATCC 35063 / DSM 1093 / JCM 13430 / OCM 146 / M1</strain>
    </source>
</reference>
<evidence type="ECO:0000313" key="2">
    <source>
        <dbReference type="Proteomes" id="UP000008680"/>
    </source>
</evidence>
<dbReference type="EMBL" id="CP001719">
    <property type="protein sequence ID" value="ADC47371.1"/>
    <property type="molecule type" value="Genomic_DNA"/>
</dbReference>
<protein>
    <submittedName>
        <fullName evidence="1">Uncharacterized protein</fullName>
    </submittedName>
</protein>
<dbReference type="STRING" id="634498.mru_1521"/>
<organism evidence="1 2">
    <name type="scientific">Methanobrevibacter ruminantium (strain ATCC 35063 / DSM 1093 / JCM 13430 / OCM 146 / M1)</name>
    <name type="common">Methanobacterium ruminantium</name>
    <dbReference type="NCBI Taxonomy" id="634498"/>
    <lineage>
        <taxon>Archaea</taxon>
        <taxon>Methanobacteriati</taxon>
        <taxon>Methanobacteriota</taxon>
        <taxon>Methanomada group</taxon>
        <taxon>Methanobacteria</taxon>
        <taxon>Methanobacteriales</taxon>
        <taxon>Methanobacteriaceae</taxon>
        <taxon>Methanobrevibacter</taxon>
    </lineage>
</organism>
<dbReference type="Proteomes" id="UP000008680">
    <property type="component" value="Chromosome"/>
</dbReference>
<dbReference type="AlphaFoldDB" id="D3E4B0"/>
<dbReference type="PATRIC" id="fig|634498.28.peg.1523"/>
<proteinExistence type="predicted"/>
<sequence>MRILNGENMKCPICENEENNLTFIIKEMQIGLREEFEYIECSNCGCLFIKEIPKDIDKYYDTDYAPHLKPKSFNEIIFDKGSAIILSNSILSNLIPKEFVPPPFKINK</sequence>
<evidence type="ECO:0000313" key="1">
    <source>
        <dbReference type="EMBL" id="ADC47371.1"/>
    </source>
</evidence>
<dbReference type="KEGG" id="mru:mru_1521"/>
<accession>D3E4B0</accession>
<keyword evidence="2" id="KW-1185">Reference proteome</keyword>